<accession>A0AB34H357</accession>
<gene>
    <name evidence="2" type="ORF">J1605_007108</name>
</gene>
<feature type="region of interest" description="Disordered" evidence="1">
    <location>
        <begin position="44"/>
        <end position="203"/>
    </location>
</feature>
<dbReference type="EMBL" id="JAIQCJ010002014">
    <property type="protein sequence ID" value="KAJ8785511.1"/>
    <property type="molecule type" value="Genomic_DNA"/>
</dbReference>
<dbReference type="AlphaFoldDB" id="A0AB34H357"/>
<feature type="non-terminal residue" evidence="2">
    <location>
        <position position="1"/>
    </location>
</feature>
<evidence type="ECO:0000313" key="2">
    <source>
        <dbReference type="EMBL" id="KAJ8785511.1"/>
    </source>
</evidence>
<evidence type="ECO:0000256" key="1">
    <source>
        <dbReference type="SAM" id="MobiDB-lite"/>
    </source>
</evidence>
<reference evidence="2 3" key="1">
    <citation type="submission" date="2022-11" db="EMBL/GenBank/DDBJ databases">
        <title>Whole genome sequence of Eschrichtius robustus ER-17-0199.</title>
        <authorList>
            <person name="Bruniche-Olsen A."/>
            <person name="Black A.N."/>
            <person name="Fields C.J."/>
            <person name="Walden K."/>
            <person name="Dewoody J.A."/>
        </authorList>
    </citation>
    <scope>NUCLEOTIDE SEQUENCE [LARGE SCALE GENOMIC DNA]</scope>
    <source>
        <strain evidence="2">ER-17-0199</strain>
        <tissue evidence="2">Blubber</tissue>
    </source>
</reference>
<name>A0AB34H357_ESCRO</name>
<proteinExistence type="predicted"/>
<sequence length="203" mass="20652">QTPWSADVREAVSELAQRPAAPAEKGKRLRASRHCRTVLPALRRPAFELPPATPASLSPPPTTSRAGAWGAWHPSVWGSGRAKDKGGGGRGSAGPAERGHLAEAQLLPAAPRRAAPREPRAPVPARARELAQTGGLPPPPLTAETCQDLEAAEHNSPPLSSDLASPPRPAVAVGGLNGEALSPHATAHPGSGAHAPSTPSTGG</sequence>
<keyword evidence="3" id="KW-1185">Reference proteome</keyword>
<evidence type="ECO:0000313" key="3">
    <source>
        <dbReference type="Proteomes" id="UP001159641"/>
    </source>
</evidence>
<organism evidence="2 3">
    <name type="scientific">Eschrichtius robustus</name>
    <name type="common">California gray whale</name>
    <name type="synonym">Eschrichtius gibbosus</name>
    <dbReference type="NCBI Taxonomy" id="9764"/>
    <lineage>
        <taxon>Eukaryota</taxon>
        <taxon>Metazoa</taxon>
        <taxon>Chordata</taxon>
        <taxon>Craniata</taxon>
        <taxon>Vertebrata</taxon>
        <taxon>Euteleostomi</taxon>
        <taxon>Mammalia</taxon>
        <taxon>Eutheria</taxon>
        <taxon>Laurasiatheria</taxon>
        <taxon>Artiodactyla</taxon>
        <taxon>Whippomorpha</taxon>
        <taxon>Cetacea</taxon>
        <taxon>Mysticeti</taxon>
        <taxon>Eschrichtiidae</taxon>
        <taxon>Eschrichtius</taxon>
    </lineage>
</organism>
<protein>
    <submittedName>
        <fullName evidence="2">Uncharacterized protein</fullName>
    </submittedName>
</protein>
<feature type="compositionally biased region" description="Pro residues" evidence="1">
    <location>
        <begin position="51"/>
        <end position="62"/>
    </location>
</feature>
<dbReference type="Proteomes" id="UP001159641">
    <property type="component" value="Unassembled WGS sequence"/>
</dbReference>
<feature type="compositionally biased region" description="Low complexity" evidence="1">
    <location>
        <begin position="156"/>
        <end position="165"/>
    </location>
</feature>
<comment type="caution">
    <text evidence="2">The sequence shown here is derived from an EMBL/GenBank/DDBJ whole genome shotgun (WGS) entry which is preliminary data.</text>
</comment>
<feature type="compositionally biased region" description="Low complexity" evidence="1">
    <location>
        <begin position="102"/>
        <end position="113"/>
    </location>
</feature>
<feature type="region of interest" description="Disordered" evidence="1">
    <location>
        <begin position="1"/>
        <end position="32"/>
    </location>
</feature>